<accession>A0ACC2V125</accession>
<evidence type="ECO:0000313" key="2">
    <source>
        <dbReference type="Proteomes" id="UP001241377"/>
    </source>
</evidence>
<sequence length="134" mass="14719">MSVTRSTPKFVYDPTGNESAELSFDTLNLDDETGIMVSDLVSDVNGIKNSFKAALKALPKNTLKGKQYWRFDDTVAHLGKLGYKLEARLESGESGKPVSGLAGLFEQCLKISCLTVAAGERSCHRKVRMWCLKS</sequence>
<organism evidence="1 2">
    <name type="scientific">Naganishia cerealis</name>
    <dbReference type="NCBI Taxonomy" id="610337"/>
    <lineage>
        <taxon>Eukaryota</taxon>
        <taxon>Fungi</taxon>
        <taxon>Dikarya</taxon>
        <taxon>Basidiomycota</taxon>
        <taxon>Agaricomycotina</taxon>
        <taxon>Tremellomycetes</taxon>
        <taxon>Filobasidiales</taxon>
        <taxon>Filobasidiaceae</taxon>
        <taxon>Naganishia</taxon>
    </lineage>
</organism>
<dbReference type="Proteomes" id="UP001241377">
    <property type="component" value="Unassembled WGS sequence"/>
</dbReference>
<evidence type="ECO:0000313" key="1">
    <source>
        <dbReference type="EMBL" id="KAJ9092712.1"/>
    </source>
</evidence>
<dbReference type="EMBL" id="JASBWR010000132">
    <property type="protein sequence ID" value="KAJ9092712.1"/>
    <property type="molecule type" value="Genomic_DNA"/>
</dbReference>
<proteinExistence type="predicted"/>
<keyword evidence="2" id="KW-1185">Reference proteome</keyword>
<comment type="caution">
    <text evidence="1">The sequence shown here is derived from an EMBL/GenBank/DDBJ whole genome shotgun (WGS) entry which is preliminary data.</text>
</comment>
<reference evidence="1" key="1">
    <citation type="submission" date="2023-04" db="EMBL/GenBank/DDBJ databases">
        <title>Draft Genome sequencing of Naganishia species isolated from polar environments using Oxford Nanopore Technology.</title>
        <authorList>
            <person name="Leo P."/>
            <person name="Venkateswaran K."/>
        </authorList>
    </citation>
    <scope>NUCLEOTIDE SEQUENCE</scope>
    <source>
        <strain evidence="1">MNA-CCFEE 5261</strain>
    </source>
</reference>
<protein>
    <submittedName>
        <fullName evidence="1">Uncharacterized protein</fullName>
    </submittedName>
</protein>
<name>A0ACC2V125_9TREE</name>
<gene>
    <name evidence="1" type="ORF">QFC19_008637</name>
</gene>